<keyword evidence="1" id="KW-0812">Transmembrane</keyword>
<reference evidence="3" key="1">
    <citation type="submission" date="2017-05" db="EMBL/GenBank/DDBJ databases">
        <authorList>
            <person name="Barney B.M."/>
        </authorList>
    </citation>
    <scope>NUCLEOTIDE SEQUENCE [LARGE SCALE GENOMIC DNA]</scope>
    <source>
        <strain evidence="3">PSBB022</strain>
    </source>
</reference>
<comment type="caution">
    <text evidence="2">The sequence shown here is derived from an EMBL/GenBank/DDBJ whole genome shotgun (WGS) entry which is preliminary data.</text>
</comment>
<feature type="transmembrane region" description="Helical" evidence="1">
    <location>
        <begin position="45"/>
        <end position="63"/>
    </location>
</feature>
<sequence>MTQSNKNRKFPSEVVIPLLLIVSWFLYSGKTIGRSGGASRIDDPYMYWGIVALFVGIILYKIVEYFDL</sequence>
<dbReference type="AlphaFoldDB" id="A0A266QCY6"/>
<dbReference type="RefSeq" id="WP_094985088.1">
    <property type="nucleotide sequence ID" value="NZ_NHNI01000001.1"/>
</dbReference>
<dbReference type="EMBL" id="NHNI01000001">
    <property type="protein sequence ID" value="OZY87743.1"/>
    <property type="molecule type" value="Genomic_DNA"/>
</dbReference>
<proteinExistence type="predicted"/>
<evidence type="ECO:0000313" key="3">
    <source>
        <dbReference type="Proteomes" id="UP000216101"/>
    </source>
</evidence>
<evidence type="ECO:0000256" key="1">
    <source>
        <dbReference type="SAM" id="Phobius"/>
    </source>
</evidence>
<accession>A0A266QCY6</accession>
<keyword evidence="3" id="KW-1185">Reference proteome</keyword>
<evidence type="ECO:0000313" key="2">
    <source>
        <dbReference type="EMBL" id="OZY87743.1"/>
    </source>
</evidence>
<keyword evidence="1" id="KW-1133">Transmembrane helix</keyword>
<organism evidence="2 3">
    <name type="scientific">Cellvibrio mixtus</name>
    <dbReference type="NCBI Taxonomy" id="39650"/>
    <lineage>
        <taxon>Bacteria</taxon>
        <taxon>Pseudomonadati</taxon>
        <taxon>Pseudomonadota</taxon>
        <taxon>Gammaproteobacteria</taxon>
        <taxon>Cellvibrionales</taxon>
        <taxon>Cellvibrionaceae</taxon>
        <taxon>Cellvibrio</taxon>
    </lineage>
</organism>
<protein>
    <submittedName>
        <fullName evidence="2">Uncharacterized protein</fullName>
    </submittedName>
</protein>
<keyword evidence="1" id="KW-0472">Membrane</keyword>
<name>A0A266QCY6_9GAMM</name>
<dbReference type="Proteomes" id="UP000216101">
    <property type="component" value="Unassembled WGS sequence"/>
</dbReference>
<gene>
    <name evidence="2" type="ORF">CBP51_12525</name>
</gene>
<feature type="transmembrane region" description="Helical" evidence="1">
    <location>
        <begin position="14"/>
        <end position="33"/>
    </location>
</feature>